<dbReference type="OrthoDB" id="10252171at2759"/>
<dbReference type="AlphaFoldDB" id="A0A5J5F3N7"/>
<gene>
    <name evidence="2" type="ORF">FN846DRAFT_937405</name>
</gene>
<dbReference type="InParanoid" id="A0A5J5F3N7"/>
<evidence type="ECO:0000259" key="1">
    <source>
        <dbReference type="PROSITE" id="PS50011"/>
    </source>
</evidence>
<accession>A0A5J5F3N7</accession>
<keyword evidence="3" id="KW-1185">Reference proteome</keyword>
<proteinExistence type="predicted"/>
<reference evidence="2 3" key="1">
    <citation type="submission" date="2019-09" db="EMBL/GenBank/DDBJ databases">
        <title>Draft genome of the ectomycorrhizal ascomycete Sphaerosporella brunnea.</title>
        <authorList>
            <consortium name="DOE Joint Genome Institute"/>
            <person name="Benucci G.M."/>
            <person name="Marozzi G."/>
            <person name="Antonielli L."/>
            <person name="Sanchez S."/>
            <person name="Marco P."/>
            <person name="Wang X."/>
            <person name="Falini L.B."/>
            <person name="Barry K."/>
            <person name="Haridas S."/>
            <person name="Lipzen A."/>
            <person name="Labutti K."/>
            <person name="Grigoriev I.V."/>
            <person name="Murat C."/>
            <person name="Martin F."/>
            <person name="Albertini E."/>
            <person name="Donnini D."/>
            <person name="Bonito G."/>
        </authorList>
    </citation>
    <scope>NUCLEOTIDE SEQUENCE [LARGE SCALE GENOMIC DNA]</scope>
    <source>
        <strain evidence="2 3">Sb_GMNB300</strain>
    </source>
</reference>
<evidence type="ECO:0000313" key="2">
    <source>
        <dbReference type="EMBL" id="KAA8910902.1"/>
    </source>
</evidence>
<dbReference type="Gene3D" id="1.10.510.10">
    <property type="entry name" value="Transferase(Phosphotransferase) domain 1"/>
    <property type="match status" value="1"/>
</dbReference>
<dbReference type="InterPro" id="IPR011009">
    <property type="entry name" value="Kinase-like_dom_sf"/>
</dbReference>
<protein>
    <recommendedName>
        <fullName evidence="1">Protein kinase domain-containing protein</fullName>
    </recommendedName>
</protein>
<name>A0A5J5F3N7_9PEZI</name>
<evidence type="ECO:0000313" key="3">
    <source>
        <dbReference type="Proteomes" id="UP000326924"/>
    </source>
</evidence>
<dbReference type="SUPFAM" id="SSF56112">
    <property type="entry name" value="Protein kinase-like (PK-like)"/>
    <property type="match status" value="1"/>
</dbReference>
<dbReference type="Proteomes" id="UP000326924">
    <property type="component" value="Unassembled WGS sequence"/>
</dbReference>
<sequence>MPSASVLAATNLVPPPARTNTSIQSFYANDDDLCEIYVNTTTPVPAAEIQTFRSYLATIPFDFHEHQYTMPGHILDSEGDVRLFLESAAVLSCWPVALSMVPATRQFDLHIRSEKSFDEGNRPAISVLYDLNGTRNFLPFLAIEFKSPGVLSFCRNGIPNYLCDDWVNVTTQLRRYACINGFNQAVVMDGCHALYFHFTDPDDEDATVRYMMASISGGPVGFNHVVTARELLLFAFFTALARISPTRDYIAVPVPAGSQPDYAEVYPPPAITPTPALSSSPPFRSTARQLLLRTSTQCFPRCVITTADITPSKGGDSVLSTRRPPKPFFLEQVVLREIIVEAITNRGRTMATSPPSDRFSTPPPTKDLMLKYFNSREVLMAYQEATAYAELKSLQGYRIPFCYGVYDVDGQDGVILLFEEIQGCTLLETLEKLSADNYDEFKKIYRECWECMQLIHECGYAHRDIKGDHIMMLGNGEAVFIGLKNTRPIDKTSRNLDAGALRLVFRQFGLQESLLREWSY</sequence>
<organism evidence="2 3">
    <name type="scientific">Sphaerosporella brunnea</name>
    <dbReference type="NCBI Taxonomy" id="1250544"/>
    <lineage>
        <taxon>Eukaryota</taxon>
        <taxon>Fungi</taxon>
        <taxon>Dikarya</taxon>
        <taxon>Ascomycota</taxon>
        <taxon>Pezizomycotina</taxon>
        <taxon>Pezizomycetes</taxon>
        <taxon>Pezizales</taxon>
        <taxon>Pyronemataceae</taxon>
        <taxon>Sphaerosporella</taxon>
    </lineage>
</organism>
<dbReference type="PROSITE" id="PS50011">
    <property type="entry name" value="PROTEIN_KINASE_DOM"/>
    <property type="match status" value="1"/>
</dbReference>
<dbReference type="GO" id="GO:0005524">
    <property type="term" value="F:ATP binding"/>
    <property type="evidence" value="ECO:0007669"/>
    <property type="project" value="InterPro"/>
</dbReference>
<feature type="domain" description="Protein kinase" evidence="1">
    <location>
        <begin position="338"/>
        <end position="520"/>
    </location>
</feature>
<dbReference type="EMBL" id="VXIS01000041">
    <property type="protein sequence ID" value="KAA8910902.1"/>
    <property type="molecule type" value="Genomic_DNA"/>
</dbReference>
<dbReference type="InterPro" id="IPR000719">
    <property type="entry name" value="Prot_kinase_dom"/>
</dbReference>
<comment type="caution">
    <text evidence="2">The sequence shown here is derived from an EMBL/GenBank/DDBJ whole genome shotgun (WGS) entry which is preliminary data.</text>
</comment>
<dbReference type="GO" id="GO:0004672">
    <property type="term" value="F:protein kinase activity"/>
    <property type="evidence" value="ECO:0007669"/>
    <property type="project" value="InterPro"/>
</dbReference>